<reference evidence="5 6" key="1">
    <citation type="submission" date="2019-07" db="EMBL/GenBank/DDBJ databases">
        <authorList>
            <person name="Friedrich A."/>
            <person name="Schacherer J."/>
        </authorList>
    </citation>
    <scope>NUCLEOTIDE SEQUENCE [LARGE SCALE GENOMIC DNA]</scope>
</reference>
<gene>
    <name evidence="5" type="primary">MRPS17</name>
    <name evidence="5" type="ORF">DEBR0S5_12266G</name>
    <name evidence="4" type="ORF">HII12_002259</name>
</gene>
<reference evidence="4 7" key="2">
    <citation type="journal article" date="2020" name="Appl. Microbiol. Biotechnol.">
        <title>Targeted gene deletion in Brettanomyces bruxellensis with an expression-free CRISPR-Cas9 system.</title>
        <authorList>
            <person name="Varela C."/>
            <person name="Bartel C."/>
            <person name="Onetto C."/>
            <person name="Borneman A."/>
        </authorList>
    </citation>
    <scope>NUCLEOTIDE SEQUENCE [LARGE SCALE GENOMIC DNA]</scope>
    <source>
        <strain evidence="4 7">AWRI1613</strain>
    </source>
</reference>
<comment type="similarity">
    <text evidence="1">Belongs to the universal ribosomal protein uS17 family.</text>
</comment>
<dbReference type="InterPro" id="IPR000266">
    <property type="entry name" value="Ribosomal_uS17"/>
</dbReference>
<dbReference type="GO" id="GO:0006412">
    <property type="term" value="P:translation"/>
    <property type="evidence" value="ECO:0007669"/>
    <property type="project" value="InterPro"/>
</dbReference>
<evidence type="ECO:0000256" key="2">
    <source>
        <dbReference type="ARBA" id="ARBA00022980"/>
    </source>
</evidence>
<dbReference type="GO" id="GO:0005739">
    <property type="term" value="C:mitochondrion"/>
    <property type="evidence" value="ECO:0007669"/>
    <property type="project" value="TreeGrafter"/>
</dbReference>
<dbReference type="Proteomes" id="UP000478008">
    <property type="component" value="Unassembled WGS sequence"/>
</dbReference>
<keyword evidence="3" id="KW-0687">Ribonucleoprotein</keyword>
<dbReference type="Proteomes" id="UP000568158">
    <property type="component" value="Unassembled WGS sequence"/>
</dbReference>
<dbReference type="EMBL" id="JABCYN010000023">
    <property type="protein sequence ID" value="KAF6012737.1"/>
    <property type="molecule type" value="Genomic_DNA"/>
</dbReference>
<accession>A0A7D9CZU4</accession>
<dbReference type="SUPFAM" id="SSF50249">
    <property type="entry name" value="Nucleic acid-binding proteins"/>
    <property type="match status" value="1"/>
</dbReference>
<evidence type="ECO:0000256" key="1">
    <source>
        <dbReference type="ARBA" id="ARBA00010254"/>
    </source>
</evidence>
<dbReference type="PANTHER" id="PTHR10744:SF1">
    <property type="entry name" value="SMALL RIBOSOMAL SUBUNIT PROTEIN US17M"/>
    <property type="match status" value="1"/>
</dbReference>
<sequence>MARQNFIGLVVSQGKMDKTIKVRVMQKVFDKRFQKEFLKKKNFLVHDESNICREGDLIRIEATRPLSARKFFAVAEIKKNKGQQFAKYQAEAKTRVKSDEAAERSIFLKKRAANDLLVQRSLHSDLDAVQSLRKKDNLTSEEIERIEKLKEKYGIATWDEDMKNKELFQSDITYLASKLRSIEDDLSLNKLIHDILAHPEKQSYKDICSAMKITDKTAKNIRKNLIRKYLKQADSEVLEKLRTEF</sequence>
<evidence type="ECO:0000313" key="6">
    <source>
        <dbReference type="Proteomes" id="UP000478008"/>
    </source>
</evidence>
<organism evidence="5 6">
    <name type="scientific">Dekkera bruxellensis</name>
    <name type="common">Brettanomyces custersii</name>
    <dbReference type="NCBI Taxonomy" id="5007"/>
    <lineage>
        <taxon>Eukaryota</taxon>
        <taxon>Fungi</taxon>
        <taxon>Dikarya</taxon>
        <taxon>Ascomycota</taxon>
        <taxon>Saccharomycotina</taxon>
        <taxon>Pichiomycetes</taxon>
        <taxon>Pichiales</taxon>
        <taxon>Pichiaceae</taxon>
        <taxon>Brettanomyces</taxon>
    </lineage>
</organism>
<dbReference type="AlphaFoldDB" id="A0A7D9CZU4"/>
<evidence type="ECO:0000256" key="3">
    <source>
        <dbReference type="ARBA" id="ARBA00023274"/>
    </source>
</evidence>
<keyword evidence="2" id="KW-0689">Ribosomal protein</keyword>
<evidence type="ECO:0000313" key="5">
    <source>
        <dbReference type="EMBL" id="VUG19798.1"/>
    </source>
</evidence>
<keyword evidence="6" id="KW-1185">Reference proteome</keyword>
<dbReference type="GO" id="GO:0005840">
    <property type="term" value="C:ribosome"/>
    <property type="evidence" value="ECO:0007669"/>
    <property type="project" value="UniProtKB-KW"/>
</dbReference>
<dbReference type="EMBL" id="CABFWN010000005">
    <property type="protein sequence ID" value="VUG19798.1"/>
    <property type="molecule type" value="Genomic_DNA"/>
</dbReference>
<name>A0A7D9CZU4_DEKBR</name>
<dbReference type="InterPro" id="IPR012340">
    <property type="entry name" value="NA-bd_OB-fold"/>
</dbReference>
<proteinExistence type="inferred from homology"/>
<dbReference type="GO" id="GO:0003735">
    <property type="term" value="F:structural constituent of ribosome"/>
    <property type="evidence" value="ECO:0007669"/>
    <property type="project" value="InterPro"/>
</dbReference>
<protein>
    <submittedName>
        <fullName evidence="5">DEBR0S5_12266g1_1</fullName>
    </submittedName>
</protein>
<evidence type="ECO:0000313" key="4">
    <source>
        <dbReference type="EMBL" id="KAF6012737.1"/>
    </source>
</evidence>
<dbReference type="GO" id="GO:1990904">
    <property type="term" value="C:ribonucleoprotein complex"/>
    <property type="evidence" value="ECO:0007669"/>
    <property type="project" value="UniProtKB-KW"/>
</dbReference>
<dbReference type="PANTHER" id="PTHR10744">
    <property type="entry name" value="40S RIBOSOMAL PROTEIN S11 FAMILY MEMBER"/>
    <property type="match status" value="1"/>
</dbReference>
<evidence type="ECO:0000313" key="7">
    <source>
        <dbReference type="Proteomes" id="UP000568158"/>
    </source>
</evidence>
<dbReference type="Pfam" id="PF00366">
    <property type="entry name" value="Ribosomal_S17"/>
    <property type="match status" value="1"/>
</dbReference>
<dbReference type="Gene3D" id="2.40.50.140">
    <property type="entry name" value="Nucleic acid-binding proteins"/>
    <property type="match status" value="1"/>
</dbReference>
<dbReference type="CDD" id="cd00364">
    <property type="entry name" value="Ribosomal_uS17"/>
    <property type="match status" value="1"/>
</dbReference>